<proteinExistence type="inferred from homology"/>
<dbReference type="InterPro" id="IPR037002">
    <property type="entry name" value="Microviridae_protein_F_sf"/>
</dbReference>
<dbReference type="InterPro" id="IPR003514">
    <property type="entry name" value="Microviridae_protein_F"/>
</dbReference>
<comment type="subcellular location">
    <subcellularLocation>
        <location evidence="1">Virion</location>
    </subcellularLocation>
</comment>
<dbReference type="Gene3D" id="2.60.169.10">
    <property type="entry name" value="Microviridae F protein"/>
    <property type="match status" value="1"/>
</dbReference>
<organism evidence="6">
    <name type="scientific">Dipodfec virus UA23Rod_1114</name>
    <dbReference type="NCBI Taxonomy" id="2936533"/>
    <lineage>
        <taxon>Viruses</taxon>
        <taxon>Monodnaviria</taxon>
        <taxon>Sangervirae</taxon>
        <taxon>Phixviricota</taxon>
        <taxon>Malgrandaviricetes</taxon>
        <taxon>Petitvirales</taxon>
        <taxon>Microviridae</taxon>
    </lineage>
</organism>
<evidence type="ECO:0000256" key="4">
    <source>
        <dbReference type="ARBA" id="ARBA00022561"/>
    </source>
</evidence>
<dbReference type="Pfam" id="PF02305">
    <property type="entry name" value="Phage_F"/>
    <property type="match status" value="2"/>
</dbReference>
<sequence length="577" mass="64745">MPTIADTLIPRPQASNFDLSRTWVSDYYLGALVPAYIEEVLPGDMWSISSSNDVWTNPLETPLLGSMDQEIAWFFIPTRLYQQDLDINKRNFAPEDSAFPYFSLPTFLASTFQPYELANNSFSQLFGVPTNSLLDYLGVPPGTVFQTQASATPRLNAIPLVGYFDIFRNYYAAQEVDTFPMFFSSIEDGVVTYTRSTKNLANLDALIQAFVSTPGISWDAAVSSSSVGLSDLRFGYNNTYTDAGSASQTAPQYTMNRFFLTLWRCFRSDWYTSWLNNTTYTAMQTKAKINVVDNILTINQIRQANATISYYEAGLLSGGRYDSWVYALFGVHTDQRLCIPELLGVSHSPIIFQDVVNQALSDKALGQLGALGRGSMRPSRIRFSASEHGYLMAIYSIVPNVSYAQGLRPYLQKSNMFDLASPKFQNIGFQPLHTWTLSGPARYNYNLKNKERTITFYDKDSAIGVQPAYIEYETAVNEVHGSMVPGAPLQSWSLSRVFDPFRQFDGNGFPVPGLSLAGNISPYPSEPAYRDSPYATPQTCVMPWTIQDLSSSNIMVKFNFDVFVRRYLSKHNMPKLA</sequence>
<dbReference type="SUPFAM" id="SSF88645">
    <property type="entry name" value="ssDNA viruses"/>
    <property type="match status" value="1"/>
</dbReference>
<evidence type="ECO:0000313" key="6">
    <source>
        <dbReference type="EMBL" id="UPW41482.1"/>
    </source>
</evidence>
<evidence type="ECO:0000256" key="5">
    <source>
        <dbReference type="ARBA" id="ARBA00022844"/>
    </source>
</evidence>
<evidence type="ECO:0000256" key="1">
    <source>
        <dbReference type="ARBA" id="ARBA00004328"/>
    </source>
</evidence>
<dbReference type="InterPro" id="IPR016184">
    <property type="entry name" value="Capsid/spike_ssDNA_virus"/>
</dbReference>
<evidence type="ECO:0000256" key="3">
    <source>
        <dbReference type="ARBA" id="ARBA00022431"/>
    </source>
</evidence>
<keyword evidence="4" id="KW-0167">Capsid protein</keyword>
<accession>A0A976N1H8</accession>
<keyword evidence="5" id="KW-0946">Virion</keyword>
<dbReference type="GO" id="GO:0039615">
    <property type="term" value="C:T=1 icosahedral viral capsid"/>
    <property type="evidence" value="ECO:0007669"/>
    <property type="project" value="UniProtKB-KW"/>
</dbReference>
<protein>
    <submittedName>
        <fullName evidence="6">Major capsid protein</fullName>
    </submittedName>
</protein>
<reference evidence="6" key="1">
    <citation type="submission" date="2022-02" db="EMBL/GenBank/DDBJ databases">
        <title>Towards deciphering the DNA virus diversity associated with rodent species in the families Cricetidae and Heteromyidae.</title>
        <authorList>
            <person name="Lund M."/>
            <person name="Larsen B.B."/>
            <person name="Gryseels S."/>
            <person name="Kraberger S."/>
            <person name="Rowsey D.M."/>
            <person name="Steger L."/>
            <person name="Yule K.M."/>
            <person name="Upham N.S."/>
            <person name="Worobey M."/>
            <person name="Van Doorslaer K."/>
            <person name="Varsani A."/>
        </authorList>
    </citation>
    <scope>NUCLEOTIDE SEQUENCE</scope>
    <source>
        <strain evidence="6">UA23Rod_1114</strain>
    </source>
</reference>
<evidence type="ECO:0000256" key="2">
    <source>
        <dbReference type="ARBA" id="ARBA00009963"/>
    </source>
</evidence>
<dbReference type="EMBL" id="OM869608">
    <property type="protein sequence ID" value="UPW41482.1"/>
    <property type="molecule type" value="Genomic_DNA"/>
</dbReference>
<dbReference type="GO" id="GO:0005198">
    <property type="term" value="F:structural molecule activity"/>
    <property type="evidence" value="ECO:0007669"/>
    <property type="project" value="InterPro"/>
</dbReference>
<name>A0A976N1H8_9VIRU</name>
<comment type="similarity">
    <text evidence="2">Belongs to the microviridae F protein family.</text>
</comment>
<keyword evidence="3" id="KW-1140">T=1 icosahedral capsid protein</keyword>